<keyword evidence="8 14" id="KW-0808">Transferase</keyword>
<dbReference type="InterPro" id="IPR054728">
    <property type="entry name" value="RsmB-like_ferredoxin"/>
</dbReference>
<reference evidence="16 17" key="1">
    <citation type="submission" date="2024-04" db="EMBL/GenBank/DDBJ databases">
        <title>Draft genome sequence of Thalassolituus maritimus NBRC 116585.</title>
        <authorList>
            <person name="Miyakawa T."/>
            <person name="Kusuya Y."/>
            <person name="Miura T."/>
        </authorList>
    </citation>
    <scope>NUCLEOTIDE SEQUENCE [LARGE SCALE GENOMIC DNA]</scope>
    <source>
        <strain evidence="16 17">5NW40-0001</strain>
    </source>
</reference>
<comment type="subcellular location">
    <subcellularLocation>
        <location evidence="2">Cytoplasm</location>
    </subcellularLocation>
</comment>
<dbReference type="PRINTS" id="PR02008">
    <property type="entry name" value="RCMTFAMILY"/>
</dbReference>
<dbReference type="InterPro" id="IPR004573">
    <property type="entry name" value="rRNA_ssu_MeTfrase_B"/>
</dbReference>
<dbReference type="PROSITE" id="PS01153">
    <property type="entry name" value="NOL1_NOP2_SUN"/>
    <property type="match status" value="1"/>
</dbReference>
<evidence type="ECO:0000256" key="2">
    <source>
        <dbReference type="ARBA" id="ARBA00004496"/>
    </source>
</evidence>
<evidence type="ECO:0000313" key="16">
    <source>
        <dbReference type="EMBL" id="GAA6144762.1"/>
    </source>
</evidence>
<evidence type="ECO:0000256" key="1">
    <source>
        <dbReference type="ARBA" id="ARBA00002724"/>
    </source>
</evidence>
<dbReference type="SUPFAM" id="SSF53335">
    <property type="entry name" value="S-adenosyl-L-methionine-dependent methyltransferases"/>
    <property type="match status" value="1"/>
</dbReference>
<comment type="similarity">
    <text evidence="3 14">Belongs to the class I-like SAM-binding methyltransferase superfamily. RsmB/NOP family.</text>
</comment>
<dbReference type="NCBIfam" id="NF008149">
    <property type="entry name" value="PRK10901.1"/>
    <property type="match status" value="1"/>
</dbReference>
<keyword evidence="10 14" id="KW-0694">RNA-binding</keyword>
<evidence type="ECO:0000256" key="7">
    <source>
        <dbReference type="ARBA" id="ARBA00022603"/>
    </source>
</evidence>
<feature type="binding site" evidence="14">
    <location>
        <position position="337"/>
    </location>
    <ligand>
        <name>S-adenosyl-L-methionine</name>
        <dbReference type="ChEBI" id="CHEBI:59789"/>
    </ligand>
</feature>
<dbReference type="EMBL" id="BAABWH010000002">
    <property type="protein sequence ID" value="GAA6144762.1"/>
    <property type="molecule type" value="Genomic_DNA"/>
</dbReference>
<evidence type="ECO:0000256" key="4">
    <source>
        <dbReference type="ARBA" id="ARBA00012140"/>
    </source>
</evidence>
<keyword evidence="9 14" id="KW-0949">S-adenosyl-L-methionine</keyword>
<evidence type="ECO:0000256" key="14">
    <source>
        <dbReference type="PROSITE-ProRule" id="PRU01023"/>
    </source>
</evidence>
<evidence type="ECO:0000256" key="6">
    <source>
        <dbReference type="ARBA" id="ARBA00022552"/>
    </source>
</evidence>
<keyword evidence="7 14" id="KW-0489">Methyltransferase</keyword>
<dbReference type="PANTHER" id="PTHR22807">
    <property type="entry name" value="NOP2 YEAST -RELATED NOL1/NOP2/FMU SUN DOMAIN-CONTAINING"/>
    <property type="match status" value="1"/>
</dbReference>
<keyword evidence="17" id="KW-1185">Reference proteome</keyword>
<dbReference type="CDD" id="cd02440">
    <property type="entry name" value="AdoMet_MTases"/>
    <property type="match status" value="1"/>
</dbReference>
<comment type="caution">
    <text evidence="16">The sequence shown here is derived from an EMBL/GenBank/DDBJ whole genome shotgun (WGS) entry which is preliminary data.</text>
</comment>
<dbReference type="Pfam" id="PF22458">
    <property type="entry name" value="RsmF-B_ferredox"/>
    <property type="match status" value="1"/>
</dbReference>
<evidence type="ECO:0000256" key="5">
    <source>
        <dbReference type="ARBA" id="ARBA00022490"/>
    </source>
</evidence>
<comment type="catalytic activity">
    <reaction evidence="13">
        <text>cytidine(967) in 16S rRNA + S-adenosyl-L-methionine = 5-methylcytidine(967) in 16S rRNA + S-adenosyl-L-homocysteine + H(+)</text>
        <dbReference type="Rhea" id="RHEA:42748"/>
        <dbReference type="Rhea" id="RHEA-COMP:10219"/>
        <dbReference type="Rhea" id="RHEA-COMP:10220"/>
        <dbReference type="ChEBI" id="CHEBI:15378"/>
        <dbReference type="ChEBI" id="CHEBI:57856"/>
        <dbReference type="ChEBI" id="CHEBI:59789"/>
        <dbReference type="ChEBI" id="CHEBI:74483"/>
        <dbReference type="ChEBI" id="CHEBI:82748"/>
        <dbReference type="EC" id="2.1.1.176"/>
    </reaction>
</comment>
<keyword evidence="5" id="KW-0963">Cytoplasm</keyword>
<dbReference type="Pfam" id="PF01189">
    <property type="entry name" value="Methyltr_RsmB-F"/>
    <property type="match status" value="1"/>
</dbReference>
<dbReference type="InterPro" id="IPR001678">
    <property type="entry name" value="MeTrfase_RsmB-F_NOP2_dom"/>
</dbReference>
<feature type="domain" description="SAM-dependent MTase RsmB/NOP-type" evidence="15">
    <location>
        <begin position="172"/>
        <end position="448"/>
    </location>
</feature>
<feature type="active site" description="Nucleophile" evidence="14">
    <location>
        <position position="390"/>
    </location>
</feature>
<accession>A0ABP9ZX87</accession>
<evidence type="ECO:0000259" key="15">
    <source>
        <dbReference type="PROSITE" id="PS51686"/>
    </source>
</evidence>
<keyword evidence="6" id="KW-0698">rRNA processing</keyword>
<dbReference type="InterPro" id="IPR049560">
    <property type="entry name" value="MeTrfase_RsmB-F_NOP2_cat"/>
</dbReference>
<evidence type="ECO:0000256" key="11">
    <source>
        <dbReference type="ARBA" id="ARBA00030399"/>
    </source>
</evidence>
<dbReference type="Gene3D" id="3.40.50.150">
    <property type="entry name" value="Vaccinia Virus protein VP39"/>
    <property type="match status" value="1"/>
</dbReference>
<dbReference type="InterPro" id="IPR029063">
    <property type="entry name" value="SAM-dependent_MTases_sf"/>
</dbReference>
<evidence type="ECO:0000256" key="9">
    <source>
        <dbReference type="ARBA" id="ARBA00022691"/>
    </source>
</evidence>
<comment type="function">
    <text evidence="1">Specifically methylates the cytosine at position 967 (m5C967) of 16S rRNA.</text>
</comment>
<name>A0ABP9ZX87_9GAMM</name>
<dbReference type="Gene3D" id="3.30.70.1170">
    <property type="entry name" value="Sun protein, domain 3"/>
    <property type="match status" value="1"/>
</dbReference>
<proteinExistence type="inferred from homology"/>
<evidence type="ECO:0000256" key="12">
    <source>
        <dbReference type="ARBA" id="ARBA00031088"/>
    </source>
</evidence>
<dbReference type="SUPFAM" id="SSF48013">
    <property type="entry name" value="NusB-like"/>
    <property type="match status" value="1"/>
</dbReference>
<sequence>MQNLYGRGSASAINPRHAATLAVAAVISGQSLNQVIPSLEDRIDDGERGFFRDLTLGSCRWYFRLNALAKMLLKNPFPDEDQDLHALLVVGLYQLTIQGKAPHAAVHATVDVCEDMGKGYAKPVINACLRRYGREYESLLPPLDDNPVTATSHPKWLVKMLKKAWPEEWQDVLAANNERAPLCLRVNQRRVDRDTYLARLTAEGIDARAGEFSDSAIYLYESCDVTALPGFVDGDVSVQDEAAQLAAQLIAPQAGEYVLDACAAPGGKSAHLLESGDIHLTAVDADEARLERVHENLARLDLSANVVCMDMCSDEVWWPEFCGDEAENTGFDAILLDVPCSATGVIRRHPDIRMLRRRDDIEQLVAVQGEILDRAWQMLKPGGRLLYATCSVLPEENSEQIVRFVDRQADATLVTLDKDWGIACNAGRQLFPTPQGHDGFYYALLHKQA</sequence>
<dbReference type="Pfam" id="PF01029">
    <property type="entry name" value="NusB"/>
    <property type="match status" value="1"/>
</dbReference>
<dbReference type="InterPro" id="IPR018314">
    <property type="entry name" value="RsmB/NOL1/NOP2-like_CS"/>
</dbReference>
<gene>
    <name evidence="16" type="primary">rsmB</name>
    <name evidence="16" type="ORF">NBRC116585_08790</name>
</gene>
<evidence type="ECO:0000256" key="13">
    <source>
        <dbReference type="ARBA" id="ARBA00047283"/>
    </source>
</evidence>
<evidence type="ECO:0000256" key="10">
    <source>
        <dbReference type="ARBA" id="ARBA00022884"/>
    </source>
</evidence>
<dbReference type="EC" id="2.1.1.176" evidence="4"/>
<feature type="binding site" evidence="14">
    <location>
        <position position="310"/>
    </location>
    <ligand>
        <name>S-adenosyl-L-methionine</name>
        <dbReference type="ChEBI" id="CHEBI:59789"/>
    </ligand>
</feature>
<dbReference type="PROSITE" id="PS51686">
    <property type="entry name" value="SAM_MT_RSMB_NOP"/>
    <property type="match status" value="1"/>
</dbReference>
<feature type="binding site" evidence="14">
    <location>
        <begin position="262"/>
        <end position="268"/>
    </location>
    <ligand>
        <name>S-adenosyl-L-methionine</name>
        <dbReference type="ChEBI" id="CHEBI:59789"/>
    </ligand>
</feature>
<dbReference type="InterPro" id="IPR035926">
    <property type="entry name" value="NusB-like_sf"/>
</dbReference>
<dbReference type="Gene3D" id="1.10.287.730">
    <property type="entry name" value="Helix hairpin bin"/>
    <property type="match status" value="1"/>
</dbReference>
<dbReference type="PANTHER" id="PTHR22807:SF61">
    <property type="entry name" value="NOL1_NOP2_SUN FAMILY PROTEIN _ ANTITERMINATION NUSB DOMAIN-CONTAINING PROTEIN"/>
    <property type="match status" value="1"/>
</dbReference>
<evidence type="ECO:0000256" key="8">
    <source>
        <dbReference type="ARBA" id="ARBA00022679"/>
    </source>
</evidence>
<dbReference type="RefSeq" id="WP_353293704.1">
    <property type="nucleotide sequence ID" value="NZ_BAABWH010000002.1"/>
</dbReference>
<dbReference type="NCBIfam" id="TIGR00563">
    <property type="entry name" value="rsmB"/>
    <property type="match status" value="1"/>
</dbReference>
<dbReference type="Proteomes" id="UP001481413">
    <property type="component" value="Unassembled WGS sequence"/>
</dbReference>
<feature type="binding site" evidence="14">
    <location>
        <position position="284"/>
    </location>
    <ligand>
        <name>S-adenosyl-L-methionine</name>
        <dbReference type="ChEBI" id="CHEBI:59789"/>
    </ligand>
</feature>
<protein>
    <recommendedName>
        <fullName evidence="4">16S rRNA (cytosine(967)-C(5))-methyltransferase</fullName>
        <ecNumber evidence="4">2.1.1.176</ecNumber>
    </recommendedName>
    <alternativeName>
        <fullName evidence="11">16S rRNA m5C967 methyltransferase</fullName>
    </alternativeName>
    <alternativeName>
        <fullName evidence="12">rRNA (cytosine-C(5)-)-methyltransferase RsmB</fullName>
    </alternativeName>
</protein>
<evidence type="ECO:0000313" key="17">
    <source>
        <dbReference type="Proteomes" id="UP001481413"/>
    </source>
</evidence>
<evidence type="ECO:0000256" key="3">
    <source>
        <dbReference type="ARBA" id="ARBA00007494"/>
    </source>
</evidence>
<organism evidence="16 17">
    <name type="scientific">Thalassolituus maritimus</name>
    <dbReference type="NCBI Taxonomy" id="484498"/>
    <lineage>
        <taxon>Bacteria</taxon>
        <taxon>Pseudomonadati</taxon>
        <taxon>Pseudomonadota</taxon>
        <taxon>Gammaproteobacteria</taxon>
        <taxon>Oceanospirillales</taxon>
        <taxon>Oceanospirillaceae</taxon>
        <taxon>Thalassolituus</taxon>
    </lineage>
</organism>
<dbReference type="Gene3D" id="1.10.940.10">
    <property type="entry name" value="NusB-like"/>
    <property type="match status" value="1"/>
</dbReference>
<dbReference type="InterPro" id="IPR006027">
    <property type="entry name" value="NusB_RsmB_TIM44"/>
</dbReference>
<dbReference type="InterPro" id="IPR023267">
    <property type="entry name" value="RCMT"/>
</dbReference>